<dbReference type="NCBIfam" id="NF010034">
    <property type="entry name" value="PRK13509.1"/>
    <property type="match status" value="1"/>
</dbReference>
<dbReference type="SUPFAM" id="SSF46785">
    <property type="entry name" value="Winged helix' DNA-binding domain"/>
    <property type="match status" value="1"/>
</dbReference>
<keyword evidence="2 6" id="KW-0678">Repressor</keyword>
<dbReference type="InterPro" id="IPR036388">
    <property type="entry name" value="WH-like_DNA-bd_sf"/>
</dbReference>
<dbReference type="PANTHER" id="PTHR30363:SF55">
    <property type="entry name" value="HTH-TYPE TRANSCRIPTIONAL REGULATOR ULAR"/>
    <property type="match status" value="1"/>
</dbReference>
<dbReference type="PROSITE" id="PS00894">
    <property type="entry name" value="HTH_DEOR_1"/>
    <property type="match status" value="1"/>
</dbReference>
<evidence type="ECO:0000259" key="7">
    <source>
        <dbReference type="PROSITE" id="PS51000"/>
    </source>
</evidence>
<dbReference type="GO" id="GO:0003700">
    <property type="term" value="F:DNA-binding transcription factor activity"/>
    <property type="evidence" value="ECO:0007669"/>
    <property type="project" value="InterPro"/>
</dbReference>
<dbReference type="Pfam" id="PF00455">
    <property type="entry name" value="DeoRC"/>
    <property type="match status" value="1"/>
</dbReference>
<dbReference type="SMART" id="SM00420">
    <property type="entry name" value="HTH_DEOR"/>
    <property type="match status" value="1"/>
</dbReference>
<gene>
    <name evidence="6" type="primary">ulaR</name>
</gene>
<protein>
    <recommendedName>
        <fullName evidence="6">HTH-type transcriptional regulator UlaR</fullName>
    </recommendedName>
</protein>
<feature type="domain" description="HTH deoR-type" evidence="7">
    <location>
        <begin position="3"/>
        <end position="58"/>
    </location>
</feature>
<dbReference type="InterPro" id="IPR050313">
    <property type="entry name" value="Carb_Metab_HTH_regulators"/>
</dbReference>
<dbReference type="PANTHER" id="PTHR30363">
    <property type="entry name" value="HTH-TYPE TRANSCRIPTIONAL REGULATOR SRLR-RELATED"/>
    <property type="match status" value="1"/>
</dbReference>
<dbReference type="Pfam" id="PF08220">
    <property type="entry name" value="HTH_DeoR"/>
    <property type="match status" value="1"/>
</dbReference>
<dbReference type="FunFam" id="1.10.10.10:FF:000160">
    <property type="entry name" value="HTH-type transcriptional regulator UlaR"/>
    <property type="match status" value="1"/>
</dbReference>
<dbReference type="InterPro" id="IPR036390">
    <property type="entry name" value="WH_DNA-bd_sf"/>
</dbReference>
<dbReference type="InterPro" id="IPR001034">
    <property type="entry name" value="DeoR_HTH"/>
</dbReference>
<sequence>MTEAQRHQILLDMLAQLGFVTVENVIERLGISPATARRDINKLDESGKLKKVRNGAEAITQQRPRWTPMNLHQAQNHDEKVRIAKAASQLVNAGESVVINCGSTAFLLGREMCGKPVQIITNYLPLANYLIDQEHDSVIIMGGQYNKSQSITLSPQGSENSLYAGHWMFTSGKGLTADGLYKTDMLTAMAEQKMLNVVGKLVVLVDSSKVGERAGMLFSRADQIDMLITGKNANPEILQQLEAQGVSIMRVLKVLAEKRHCCGQRFWRDAMSYARFPQAGQIVVQTCLNQRLL</sequence>
<evidence type="ECO:0000256" key="4">
    <source>
        <dbReference type="ARBA" id="ARBA00023125"/>
    </source>
</evidence>
<evidence type="ECO:0000313" key="8">
    <source>
        <dbReference type="EMBL" id="CDL39655.1"/>
    </source>
</evidence>
<evidence type="ECO:0000256" key="2">
    <source>
        <dbReference type="ARBA" id="ARBA00022491"/>
    </source>
</evidence>
<dbReference type="Proteomes" id="UP000019194">
    <property type="component" value="Unassembled WGS sequence"/>
</dbReference>
<comment type="caution">
    <text evidence="8">The sequence shown here is derived from an EMBL/GenBank/DDBJ whole genome shotgun (WGS) entry which is preliminary data.</text>
</comment>
<dbReference type="EMBL" id="CBWP010000061">
    <property type="protein sequence ID" value="CDL39655.1"/>
    <property type="molecule type" value="Genomic_DNA"/>
</dbReference>
<proteinExistence type="inferred from homology"/>
<dbReference type="AlphaFoldDB" id="A0A7G2IRK1"/>
<evidence type="ECO:0000256" key="6">
    <source>
        <dbReference type="HAMAP-Rule" id="MF_01563"/>
    </source>
</evidence>
<dbReference type="InterPro" id="IPR037171">
    <property type="entry name" value="NagB/RpiA_transferase-like"/>
</dbReference>
<keyword evidence="5 6" id="KW-0804">Transcription</keyword>
<dbReference type="PROSITE" id="PS51000">
    <property type="entry name" value="HTH_DEOR_2"/>
    <property type="match status" value="1"/>
</dbReference>
<reference evidence="8 9" key="1">
    <citation type="submission" date="2013-10" db="EMBL/GenBank/DDBJ databases">
        <title>Antibiotic resistance diversity of beta-lactamase producers in the General Hospital Vienna.</title>
        <authorList>
            <person name="Barisic I."/>
            <person name="Mitteregger D."/>
            <person name="Hirschl A.M."/>
            <person name="Noehammer C."/>
            <person name="Wiesinger-Mayr H."/>
        </authorList>
    </citation>
    <scope>NUCLEOTIDE SEQUENCE [LARGE SCALE GENOMIC DNA]</scope>
    <source>
        <strain evidence="8 9">ISC11</strain>
    </source>
</reference>
<organism evidence="8 9">
    <name type="scientific">Citrobacter freundii</name>
    <dbReference type="NCBI Taxonomy" id="546"/>
    <lineage>
        <taxon>Bacteria</taxon>
        <taxon>Pseudomonadati</taxon>
        <taxon>Pseudomonadota</taxon>
        <taxon>Gammaproteobacteria</taxon>
        <taxon>Enterobacterales</taxon>
        <taxon>Enterobacteriaceae</taxon>
        <taxon>Citrobacter</taxon>
        <taxon>Citrobacter freundii complex</taxon>
    </lineage>
</organism>
<accession>A0A7G2IRK1</accession>
<evidence type="ECO:0000256" key="3">
    <source>
        <dbReference type="ARBA" id="ARBA00023015"/>
    </source>
</evidence>
<dbReference type="GO" id="GO:0005737">
    <property type="term" value="C:cytoplasm"/>
    <property type="evidence" value="ECO:0007669"/>
    <property type="project" value="UniProtKB-SubCell"/>
</dbReference>
<dbReference type="GO" id="GO:0003677">
    <property type="term" value="F:DNA binding"/>
    <property type="evidence" value="ECO:0007669"/>
    <property type="project" value="UniProtKB-KW"/>
</dbReference>
<dbReference type="SMART" id="SM01134">
    <property type="entry name" value="DeoRC"/>
    <property type="match status" value="1"/>
</dbReference>
<name>A0A7G2IRK1_CITFR</name>
<keyword evidence="3 6" id="KW-0805">Transcription regulation</keyword>
<comment type="function">
    <text evidence="6">Represses ulaG and the ulaABCDEF operon.</text>
</comment>
<dbReference type="PRINTS" id="PR00037">
    <property type="entry name" value="HTHLACR"/>
</dbReference>
<evidence type="ECO:0000313" key="9">
    <source>
        <dbReference type="Proteomes" id="UP000019194"/>
    </source>
</evidence>
<evidence type="ECO:0000256" key="1">
    <source>
        <dbReference type="ARBA" id="ARBA00022490"/>
    </source>
</evidence>
<dbReference type="GO" id="GO:0045892">
    <property type="term" value="P:negative regulation of DNA-templated transcription"/>
    <property type="evidence" value="ECO:0007669"/>
    <property type="project" value="UniProtKB-UniRule"/>
</dbReference>
<keyword evidence="4 6" id="KW-0238">DNA-binding</keyword>
<dbReference type="InterPro" id="IPR014036">
    <property type="entry name" value="DeoR-like_C"/>
</dbReference>
<dbReference type="Gene3D" id="1.10.10.10">
    <property type="entry name" value="Winged helix-like DNA-binding domain superfamily/Winged helix DNA-binding domain"/>
    <property type="match status" value="1"/>
</dbReference>
<dbReference type="InterPro" id="IPR023711">
    <property type="entry name" value="Tscrpt_reg_HTH_UlaR"/>
</dbReference>
<evidence type="ECO:0000256" key="5">
    <source>
        <dbReference type="ARBA" id="ARBA00023163"/>
    </source>
</evidence>
<dbReference type="SUPFAM" id="SSF100950">
    <property type="entry name" value="NagB/RpiA/CoA transferase-like"/>
    <property type="match status" value="1"/>
</dbReference>
<keyword evidence="1 6" id="KW-0963">Cytoplasm</keyword>
<comment type="subcellular location">
    <subcellularLocation>
        <location evidence="6">Cytoplasm</location>
    </subcellularLocation>
</comment>
<dbReference type="InterPro" id="IPR018356">
    <property type="entry name" value="Tscrpt_reg_HTH_DeoR_CS"/>
</dbReference>
<dbReference type="HAMAP" id="MF_01563">
    <property type="entry name" value="HTH_type_UlaR"/>
    <property type="match status" value="1"/>
</dbReference>